<feature type="domain" description="DUF6598" evidence="2">
    <location>
        <begin position="91"/>
        <end position="143"/>
    </location>
</feature>
<dbReference type="Pfam" id="PF20241">
    <property type="entry name" value="DUF6598"/>
    <property type="match status" value="1"/>
</dbReference>
<dbReference type="InterPro" id="IPR046533">
    <property type="entry name" value="DUF6598"/>
</dbReference>
<dbReference type="AlphaFoldDB" id="A0A811QDT8"/>
<name>A0A811QDT8_9POAL</name>
<keyword evidence="4" id="KW-1185">Reference proteome</keyword>
<sequence length="148" mass="17354">MEITAAQEQKKRLTVADQAEEEEEEVAEVDDCFGVEASEFRDTWNRRYSGYCGCFQDTNRSRLDAFAHKLKIPNKRFTYKKPHDRASPRTTLQVFPLKIAKLRLGIQWPLQVFGMVAIRDCLHHNRNIIFDRPRDNCQIVTRQKVPSE</sequence>
<dbReference type="PANTHER" id="PTHR33065:SF177">
    <property type="entry name" value="OS08G0141000 PROTEIN"/>
    <property type="match status" value="1"/>
</dbReference>
<evidence type="ECO:0000259" key="2">
    <source>
        <dbReference type="Pfam" id="PF20241"/>
    </source>
</evidence>
<dbReference type="EMBL" id="CAJGYO010000011">
    <property type="protein sequence ID" value="CAD6258940.1"/>
    <property type="molecule type" value="Genomic_DNA"/>
</dbReference>
<organism evidence="3 4">
    <name type="scientific">Miscanthus lutarioriparius</name>
    <dbReference type="NCBI Taxonomy" id="422564"/>
    <lineage>
        <taxon>Eukaryota</taxon>
        <taxon>Viridiplantae</taxon>
        <taxon>Streptophyta</taxon>
        <taxon>Embryophyta</taxon>
        <taxon>Tracheophyta</taxon>
        <taxon>Spermatophyta</taxon>
        <taxon>Magnoliopsida</taxon>
        <taxon>Liliopsida</taxon>
        <taxon>Poales</taxon>
        <taxon>Poaceae</taxon>
        <taxon>PACMAD clade</taxon>
        <taxon>Panicoideae</taxon>
        <taxon>Andropogonodae</taxon>
        <taxon>Andropogoneae</taxon>
        <taxon>Saccharinae</taxon>
        <taxon>Miscanthus</taxon>
    </lineage>
</organism>
<protein>
    <recommendedName>
        <fullName evidence="2">DUF6598 domain-containing protein</fullName>
    </recommendedName>
</protein>
<accession>A0A811QDT8</accession>
<proteinExistence type="predicted"/>
<dbReference type="Proteomes" id="UP000604825">
    <property type="component" value="Unassembled WGS sequence"/>
</dbReference>
<evidence type="ECO:0000313" key="3">
    <source>
        <dbReference type="EMBL" id="CAD6258940.1"/>
    </source>
</evidence>
<dbReference type="OrthoDB" id="694001at2759"/>
<comment type="caution">
    <text evidence="3">The sequence shown here is derived from an EMBL/GenBank/DDBJ whole genome shotgun (WGS) entry which is preliminary data.</text>
</comment>
<evidence type="ECO:0000256" key="1">
    <source>
        <dbReference type="SAM" id="MobiDB-lite"/>
    </source>
</evidence>
<evidence type="ECO:0000313" key="4">
    <source>
        <dbReference type="Proteomes" id="UP000604825"/>
    </source>
</evidence>
<reference evidence="3" key="1">
    <citation type="submission" date="2020-10" db="EMBL/GenBank/DDBJ databases">
        <authorList>
            <person name="Han B."/>
            <person name="Lu T."/>
            <person name="Zhao Q."/>
            <person name="Huang X."/>
            <person name="Zhao Y."/>
        </authorList>
    </citation>
    <scope>NUCLEOTIDE SEQUENCE</scope>
</reference>
<gene>
    <name evidence="3" type="ORF">NCGR_LOCUS42383</name>
</gene>
<feature type="region of interest" description="Disordered" evidence="1">
    <location>
        <begin position="1"/>
        <end position="21"/>
    </location>
</feature>
<dbReference type="PANTHER" id="PTHR33065">
    <property type="entry name" value="OS07G0486400 PROTEIN"/>
    <property type="match status" value="1"/>
</dbReference>